<comment type="similarity">
    <text evidence="1">Belongs to the LysR transcriptional regulatory family.</text>
</comment>
<dbReference type="OrthoDB" id="8885940at2"/>
<dbReference type="InterPro" id="IPR036388">
    <property type="entry name" value="WH-like_DNA-bd_sf"/>
</dbReference>
<evidence type="ECO:0000259" key="5">
    <source>
        <dbReference type="PROSITE" id="PS50931"/>
    </source>
</evidence>
<dbReference type="InterPro" id="IPR000847">
    <property type="entry name" value="LysR_HTH_N"/>
</dbReference>
<evidence type="ECO:0000313" key="7">
    <source>
        <dbReference type="Proteomes" id="UP000283255"/>
    </source>
</evidence>
<keyword evidence="7" id="KW-1185">Reference proteome</keyword>
<dbReference type="SUPFAM" id="SSF53850">
    <property type="entry name" value="Periplasmic binding protein-like II"/>
    <property type="match status" value="1"/>
</dbReference>
<comment type="caution">
    <text evidence="6">The sequence shown here is derived from an EMBL/GenBank/DDBJ whole genome shotgun (WGS) entry which is preliminary data.</text>
</comment>
<sequence length="293" mass="32576">MLITPERLIYLLNVAEQGSFSAAGRKLGVSASAVAQVIQNMELDLDVVIFDRVAGKAPQLTAVGKAMYLQALEVVPRLHAMEKKAQSYHAGIEDKLTIAVFGYTFFTQYINKINQLAATYPELTINLIDAEECAELYANDQAAADIIIAPQQLKLRQGFESRIIDQLKWSFVVAPHHPLAKVKGELSSHDFLAHKQLLNSENKFATQELIESMRFSPNVVSCSRIYQLQALLFSGLGFAYFPSTLTVDAIERGDIVQLSVDFEDEQTSWPIELAWSPSLGPAGLWLIEEFVDL</sequence>
<evidence type="ECO:0000256" key="2">
    <source>
        <dbReference type="ARBA" id="ARBA00023015"/>
    </source>
</evidence>
<dbReference type="Pfam" id="PF00126">
    <property type="entry name" value="HTH_1"/>
    <property type="match status" value="1"/>
</dbReference>
<organism evidence="6 7">
    <name type="scientific">Motilimonas pumila</name>
    <dbReference type="NCBI Taxonomy" id="2303987"/>
    <lineage>
        <taxon>Bacteria</taxon>
        <taxon>Pseudomonadati</taxon>
        <taxon>Pseudomonadota</taxon>
        <taxon>Gammaproteobacteria</taxon>
        <taxon>Alteromonadales</taxon>
        <taxon>Alteromonadales genera incertae sedis</taxon>
        <taxon>Motilimonas</taxon>
    </lineage>
</organism>
<name>A0A418YIN2_9GAMM</name>
<gene>
    <name evidence="6" type="ORF">D1Z90_03210</name>
</gene>
<evidence type="ECO:0000313" key="6">
    <source>
        <dbReference type="EMBL" id="RJG50503.1"/>
    </source>
</evidence>
<evidence type="ECO:0000256" key="1">
    <source>
        <dbReference type="ARBA" id="ARBA00009437"/>
    </source>
</evidence>
<evidence type="ECO:0000256" key="3">
    <source>
        <dbReference type="ARBA" id="ARBA00023125"/>
    </source>
</evidence>
<feature type="domain" description="HTH lysR-type" evidence="5">
    <location>
        <begin position="3"/>
        <end position="61"/>
    </location>
</feature>
<reference evidence="6 7" key="2">
    <citation type="submission" date="2019-01" db="EMBL/GenBank/DDBJ databases">
        <title>Motilimonas pumilus sp. nov., isolated from the gut of sea cucumber (Apostichopus japonicus).</title>
        <authorList>
            <person name="Wang F.-Q."/>
            <person name="Ren L.-H."/>
            <person name="Lin Y.-W."/>
            <person name="Sun G.-H."/>
            <person name="Du Z.-J."/>
            <person name="Zhao J.-X."/>
            <person name="Liu X.-J."/>
            <person name="Liu L.-J."/>
        </authorList>
    </citation>
    <scope>NUCLEOTIDE SEQUENCE [LARGE SCALE GENOMIC DNA]</scope>
    <source>
        <strain evidence="6 7">PLHSC7-2</strain>
    </source>
</reference>
<keyword evidence="2" id="KW-0805">Transcription regulation</keyword>
<protein>
    <submittedName>
        <fullName evidence="6">LysR family transcriptional regulator</fullName>
    </submittedName>
</protein>
<dbReference type="InterPro" id="IPR005119">
    <property type="entry name" value="LysR_subst-bd"/>
</dbReference>
<keyword evidence="4" id="KW-0804">Transcription</keyword>
<keyword evidence="3" id="KW-0238">DNA-binding</keyword>
<dbReference type="AlphaFoldDB" id="A0A418YIN2"/>
<proteinExistence type="inferred from homology"/>
<dbReference type="Gene3D" id="3.40.190.290">
    <property type="match status" value="1"/>
</dbReference>
<dbReference type="RefSeq" id="WP_119909305.1">
    <property type="nucleotide sequence ID" value="NZ_QZCH01000002.1"/>
</dbReference>
<dbReference type="PROSITE" id="PS50931">
    <property type="entry name" value="HTH_LYSR"/>
    <property type="match status" value="1"/>
</dbReference>
<evidence type="ECO:0000256" key="4">
    <source>
        <dbReference type="ARBA" id="ARBA00023163"/>
    </source>
</evidence>
<dbReference type="PANTHER" id="PTHR30126:SF91">
    <property type="entry name" value="LYSR FAMILY TRANSCRIPTIONAL REGULATOR"/>
    <property type="match status" value="1"/>
</dbReference>
<dbReference type="InterPro" id="IPR036390">
    <property type="entry name" value="WH_DNA-bd_sf"/>
</dbReference>
<reference evidence="6 7" key="1">
    <citation type="submission" date="2018-09" db="EMBL/GenBank/DDBJ databases">
        <authorList>
            <person name="Wang F."/>
        </authorList>
    </citation>
    <scope>NUCLEOTIDE SEQUENCE [LARGE SCALE GENOMIC DNA]</scope>
    <source>
        <strain evidence="6 7">PLHSC7-2</strain>
    </source>
</reference>
<dbReference type="GO" id="GO:0000976">
    <property type="term" value="F:transcription cis-regulatory region binding"/>
    <property type="evidence" value="ECO:0007669"/>
    <property type="project" value="TreeGrafter"/>
</dbReference>
<dbReference type="PANTHER" id="PTHR30126">
    <property type="entry name" value="HTH-TYPE TRANSCRIPTIONAL REGULATOR"/>
    <property type="match status" value="1"/>
</dbReference>
<dbReference type="Proteomes" id="UP000283255">
    <property type="component" value="Unassembled WGS sequence"/>
</dbReference>
<dbReference type="Gene3D" id="1.10.10.10">
    <property type="entry name" value="Winged helix-like DNA-binding domain superfamily/Winged helix DNA-binding domain"/>
    <property type="match status" value="1"/>
</dbReference>
<dbReference type="EMBL" id="QZCH01000002">
    <property type="protein sequence ID" value="RJG50503.1"/>
    <property type="molecule type" value="Genomic_DNA"/>
</dbReference>
<dbReference type="SUPFAM" id="SSF46785">
    <property type="entry name" value="Winged helix' DNA-binding domain"/>
    <property type="match status" value="1"/>
</dbReference>
<dbReference type="Pfam" id="PF03466">
    <property type="entry name" value="LysR_substrate"/>
    <property type="match status" value="1"/>
</dbReference>
<accession>A0A418YIN2</accession>
<dbReference type="GO" id="GO:0003700">
    <property type="term" value="F:DNA-binding transcription factor activity"/>
    <property type="evidence" value="ECO:0007669"/>
    <property type="project" value="InterPro"/>
</dbReference>